<dbReference type="PANTHER" id="PTHR10218">
    <property type="entry name" value="GTP-BINDING PROTEIN ALPHA SUBUNIT"/>
    <property type="match status" value="1"/>
</dbReference>
<evidence type="ECO:0000256" key="7">
    <source>
        <dbReference type="SAM" id="Coils"/>
    </source>
</evidence>
<sequence>MICPSNSKKKNNETELSTFSNQNINLKLFFRIILSFFNIIIVAMGNKQKKRLQRKRKRNRQIEKNLKKEEKELNEQIKILVLGTGDSGKSTLIKQLQIVYRNGFHERDLKRYKTAIRCNLVLHMKVLVAASLESNLEFGSDNEDYAEEMSEFPPPSTESIEPETVKMIKSLWSDSTIQEIFEKRHEFGIPDTANFFFNSIDRIADENYDPTEEDILNCRIPTTGVTHLTFEKKNNPWLVVDVGGQRSERRKWMDQFDDVTILIYVVSLSEYNQNLYEEDNVNRLEESLAVFQKTLNNNYFKKKNAIVLFNKVDLFKEKLKKYPFSKFFPKYKGKNDPDKIMEWIRKKFFKKVSSKRKIRHLYTIATDTNVIKQLFTSIEEIID</sequence>
<evidence type="ECO:0000256" key="1">
    <source>
        <dbReference type="ARBA" id="ARBA00022723"/>
    </source>
</evidence>
<dbReference type="Gene3D" id="1.10.400.10">
    <property type="entry name" value="GI Alpha 1, domain 2-like"/>
    <property type="match status" value="1"/>
</dbReference>
<keyword evidence="8" id="KW-0812">Transmembrane</keyword>
<proteinExistence type="predicted"/>
<dbReference type="SUPFAM" id="SSF52540">
    <property type="entry name" value="P-loop containing nucleoside triphosphate hydrolases"/>
    <property type="match status" value="1"/>
</dbReference>
<feature type="binding site" evidence="5">
    <location>
        <begin position="241"/>
        <end position="245"/>
    </location>
    <ligand>
        <name>GTP</name>
        <dbReference type="ChEBI" id="CHEBI:37565"/>
    </ligand>
</feature>
<evidence type="ECO:0000256" key="3">
    <source>
        <dbReference type="ARBA" id="ARBA00023134"/>
    </source>
</evidence>
<organism evidence="9 10">
    <name type="scientific">Anaeramoeba flamelloides</name>
    <dbReference type="NCBI Taxonomy" id="1746091"/>
    <lineage>
        <taxon>Eukaryota</taxon>
        <taxon>Metamonada</taxon>
        <taxon>Anaeramoebidae</taxon>
        <taxon>Anaeramoeba</taxon>
    </lineage>
</organism>
<dbReference type="SMART" id="SM00275">
    <property type="entry name" value="G_alpha"/>
    <property type="match status" value="1"/>
</dbReference>
<dbReference type="FunFam" id="3.40.50.300:FF:000692">
    <property type="entry name" value="Guanine nucleotide-binding protein subunit alpha"/>
    <property type="match status" value="1"/>
</dbReference>
<dbReference type="AlphaFoldDB" id="A0AAV7YIM3"/>
<dbReference type="PROSITE" id="PS51882">
    <property type="entry name" value="G_ALPHA"/>
    <property type="match status" value="1"/>
</dbReference>
<gene>
    <name evidence="9" type="ORF">M0812_25988</name>
</gene>
<evidence type="ECO:0000256" key="8">
    <source>
        <dbReference type="SAM" id="Phobius"/>
    </source>
</evidence>
<dbReference type="Proteomes" id="UP001146793">
    <property type="component" value="Unassembled WGS sequence"/>
</dbReference>
<dbReference type="Pfam" id="PF00503">
    <property type="entry name" value="G-alpha"/>
    <property type="match status" value="1"/>
</dbReference>
<evidence type="ECO:0000256" key="5">
    <source>
        <dbReference type="PIRSR" id="PIRSR601019-1"/>
    </source>
</evidence>
<dbReference type="GO" id="GO:0005737">
    <property type="term" value="C:cytoplasm"/>
    <property type="evidence" value="ECO:0007669"/>
    <property type="project" value="TreeGrafter"/>
</dbReference>
<dbReference type="InterPro" id="IPR001019">
    <property type="entry name" value="Gprotein_alpha_su"/>
</dbReference>
<keyword evidence="2 5" id="KW-0547">Nucleotide-binding</keyword>
<evidence type="ECO:0000256" key="4">
    <source>
        <dbReference type="ARBA" id="ARBA00023224"/>
    </source>
</evidence>
<evidence type="ECO:0000256" key="6">
    <source>
        <dbReference type="PIRSR" id="PIRSR601019-2"/>
    </source>
</evidence>
<dbReference type="PRINTS" id="PR00318">
    <property type="entry name" value="GPROTEINA"/>
</dbReference>
<dbReference type="SUPFAM" id="SSF47895">
    <property type="entry name" value="Transducin (alpha subunit), insertion domain"/>
    <property type="match status" value="1"/>
</dbReference>
<keyword evidence="8" id="KW-1133">Transmembrane helix</keyword>
<evidence type="ECO:0000256" key="2">
    <source>
        <dbReference type="ARBA" id="ARBA00022741"/>
    </source>
</evidence>
<dbReference type="GO" id="GO:0005525">
    <property type="term" value="F:GTP binding"/>
    <property type="evidence" value="ECO:0007669"/>
    <property type="project" value="UniProtKB-KW"/>
</dbReference>
<keyword evidence="8" id="KW-0472">Membrane</keyword>
<evidence type="ECO:0000313" key="10">
    <source>
        <dbReference type="Proteomes" id="UP001146793"/>
    </source>
</evidence>
<comment type="caution">
    <text evidence="9">The sequence shown here is derived from an EMBL/GenBank/DDBJ whole genome shotgun (WGS) entry which is preliminary data.</text>
</comment>
<dbReference type="GO" id="GO:0001664">
    <property type="term" value="F:G protein-coupled receptor binding"/>
    <property type="evidence" value="ECO:0007669"/>
    <property type="project" value="TreeGrafter"/>
</dbReference>
<keyword evidence="7" id="KW-0175">Coiled coil</keyword>
<dbReference type="GO" id="GO:0007188">
    <property type="term" value="P:adenylate cyclase-modulating G protein-coupled receptor signaling pathway"/>
    <property type="evidence" value="ECO:0007669"/>
    <property type="project" value="TreeGrafter"/>
</dbReference>
<reference evidence="9" key="1">
    <citation type="submission" date="2022-08" db="EMBL/GenBank/DDBJ databases">
        <title>Novel sulphate-reducing endosymbionts in the free-living metamonad Anaeramoeba.</title>
        <authorList>
            <person name="Jerlstrom-Hultqvist J."/>
            <person name="Cepicka I."/>
            <person name="Gallot-Lavallee L."/>
            <person name="Salas-Leiva D."/>
            <person name="Curtis B.A."/>
            <person name="Zahonova K."/>
            <person name="Pipaliya S."/>
            <person name="Dacks J."/>
            <person name="Roger A.J."/>
        </authorList>
    </citation>
    <scope>NUCLEOTIDE SEQUENCE</scope>
    <source>
        <strain evidence="9">Busselton2</strain>
    </source>
</reference>
<dbReference type="Gene3D" id="3.40.50.300">
    <property type="entry name" value="P-loop containing nucleotide triphosphate hydrolases"/>
    <property type="match status" value="1"/>
</dbReference>
<accession>A0AAV7YIM3</accession>
<dbReference type="InterPro" id="IPR027417">
    <property type="entry name" value="P-loop_NTPase"/>
</dbReference>
<dbReference type="GO" id="GO:0005834">
    <property type="term" value="C:heterotrimeric G-protein complex"/>
    <property type="evidence" value="ECO:0007669"/>
    <property type="project" value="TreeGrafter"/>
</dbReference>
<evidence type="ECO:0000313" key="9">
    <source>
        <dbReference type="EMBL" id="KAJ3428355.1"/>
    </source>
</evidence>
<keyword evidence="1 6" id="KW-0479">Metal-binding</keyword>
<dbReference type="GO" id="GO:0046872">
    <property type="term" value="F:metal ion binding"/>
    <property type="evidence" value="ECO:0007669"/>
    <property type="project" value="UniProtKB-KW"/>
</dbReference>
<keyword evidence="3 5" id="KW-0342">GTP-binding</keyword>
<feature type="transmembrane region" description="Helical" evidence="8">
    <location>
        <begin position="28"/>
        <end position="46"/>
    </location>
</feature>
<feature type="binding site" evidence="5">
    <location>
        <position position="365"/>
    </location>
    <ligand>
        <name>GTP</name>
        <dbReference type="ChEBI" id="CHEBI:37565"/>
    </ligand>
</feature>
<dbReference type="GO" id="GO:0003924">
    <property type="term" value="F:GTPase activity"/>
    <property type="evidence" value="ECO:0007669"/>
    <property type="project" value="InterPro"/>
</dbReference>
<dbReference type="InterPro" id="IPR011025">
    <property type="entry name" value="GproteinA_insert"/>
</dbReference>
<dbReference type="CDD" id="cd00066">
    <property type="entry name" value="G-alpha"/>
    <property type="match status" value="1"/>
</dbReference>
<feature type="binding site" evidence="6">
    <location>
        <position position="90"/>
    </location>
    <ligand>
        <name>Mg(2+)</name>
        <dbReference type="ChEBI" id="CHEBI:18420"/>
    </ligand>
</feature>
<dbReference type="GO" id="GO:0031683">
    <property type="term" value="F:G-protein beta/gamma-subunit complex binding"/>
    <property type="evidence" value="ECO:0007669"/>
    <property type="project" value="InterPro"/>
</dbReference>
<keyword evidence="6" id="KW-0460">Magnesium</keyword>
<name>A0AAV7YIM3_9EUKA</name>
<dbReference type="PANTHER" id="PTHR10218:SF302">
    <property type="entry name" value="GUANINE NUCLEOTIDE-BINDING PROTEIN ALPHA-5 SUBUNIT"/>
    <property type="match status" value="1"/>
</dbReference>
<feature type="binding site" evidence="5">
    <location>
        <begin position="310"/>
        <end position="313"/>
    </location>
    <ligand>
        <name>GTP</name>
        <dbReference type="ChEBI" id="CHEBI:37565"/>
    </ligand>
</feature>
<feature type="binding site" evidence="6">
    <location>
        <position position="222"/>
    </location>
    <ligand>
        <name>Mg(2+)</name>
        <dbReference type="ChEBI" id="CHEBI:18420"/>
    </ligand>
</feature>
<keyword evidence="4" id="KW-0807">Transducer</keyword>
<protein>
    <submittedName>
        <fullName evidence="9">Guanine nucleotide-binding protein g(O) subunit alpha</fullName>
    </submittedName>
</protein>
<dbReference type="EMBL" id="JANTQA010000060">
    <property type="protein sequence ID" value="KAJ3428355.1"/>
    <property type="molecule type" value="Genomic_DNA"/>
</dbReference>
<feature type="binding site" evidence="5">
    <location>
        <begin position="216"/>
        <end position="222"/>
    </location>
    <ligand>
        <name>GTP</name>
        <dbReference type="ChEBI" id="CHEBI:37565"/>
    </ligand>
</feature>
<feature type="coiled-coil region" evidence="7">
    <location>
        <begin position="45"/>
        <end position="79"/>
    </location>
</feature>